<dbReference type="AlphaFoldDB" id="A0AAN7YQC8"/>
<keyword evidence="3 4" id="KW-0326">Glycosidase</keyword>
<protein>
    <recommendedName>
        <fullName evidence="6">Beta-xylosidase C-terminal Concanavalin A-like domain-containing protein</fullName>
    </recommendedName>
</protein>
<evidence type="ECO:0000256" key="1">
    <source>
        <dbReference type="ARBA" id="ARBA00009865"/>
    </source>
</evidence>
<sequence>MARSLRITLTALGVAAVNAWPHGPQVINNPVLYQDLADLDPFRVDDTFYYSASSMHFSPGAPLLRSYNLADWEYIGNSIPSLDFGSPAYNLDDGERAYARGVWASAIRYRQSSGLWHWIGCVDFNSTYFYTATSPTGPWEQRNVIGQCLYDCGLLIDDDDTMYVSHGSTNLSVAQLTPDGLDVAKDQVVFRYDAYIEGSRMYKRKDNYYILTVEPVVGEYVLKSDSGPFGPYEFGIMLNETKSPSGLAGGDVPHQGGIVDTPNGDWYYMSFVDVCGDSCGRVPVIAPFTWGDDGFPKLELAPNNTWPEMVPVPVQHATKWENTVQTGNRPFQSTFLPGLAPEYEWNHNPDNTKWSLHEDGICLETASVTDDLYQAKNTLTHRIIGPQSVATIELDISNMADGDRTGLSMFRDVSAWIGVEKNGSQLTLVMSTNLTMNGTDKWATVNKGVQVATQVLPAGTSCIWLQTEGDFRSPPTGTLLTSFAYSLDGRAFTTFGGSFRLATDWQFFQGYRFAVFNFARKALGGWVTLRSLRVDLVS</sequence>
<proteinExistence type="inferred from homology"/>
<dbReference type="GO" id="GO:0004553">
    <property type="term" value="F:hydrolase activity, hydrolyzing O-glycosyl compounds"/>
    <property type="evidence" value="ECO:0007669"/>
    <property type="project" value="InterPro"/>
</dbReference>
<reference evidence="7" key="1">
    <citation type="submission" date="2023-08" db="EMBL/GenBank/DDBJ databases">
        <title>Black Yeasts Isolated from many extreme environments.</title>
        <authorList>
            <person name="Coleine C."/>
            <person name="Stajich J.E."/>
            <person name="Selbmann L."/>
        </authorList>
    </citation>
    <scope>NUCLEOTIDE SEQUENCE</scope>
    <source>
        <strain evidence="7">CCFEE 5401</strain>
    </source>
</reference>
<dbReference type="InterPro" id="IPR006710">
    <property type="entry name" value="Glyco_hydro_43"/>
</dbReference>
<evidence type="ECO:0000313" key="7">
    <source>
        <dbReference type="EMBL" id="KAK5114859.1"/>
    </source>
</evidence>
<dbReference type="Pfam" id="PF17851">
    <property type="entry name" value="GH43_C2"/>
    <property type="match status" value="1"/>
</dbReference>
<dbReference type="EMBL" id="JAVRRL010000015">
    <property type="protein sequence ID" value="KAK5114859.1"/>
    <property type="molecule type" value="Genomic_DNA"/>
</dbReference>
<keyword evidence="2 4" id="KW-0378">Hydrolase</keyword>
<feature type="chain" id="PRO_5042973569" description="Beta-xylosidase C-terminal Concanavalin A-like domain-containing protein" evidence="5">
    <location>
        <begin position="20"/>
        <end position="538"/>
    </location>
</feature>
<evidence type="ECO:0000256" key="4">
    <source>
        <dbReference type="RuleBase" id="RU361187"/>
    </source>
</evidence>
<dbReference type="InterPro" id="IPR013320">
    <property type="entry name" value="ConA-like_dom_sf"/>
</dbReference>
<accession>A0AAN7YQC8</accession>
<evidence type="ECO:0000313" key="8">
    <source>
        <dbReference type="Proteomes" id="UP001310890"/>
    </source>
</evidence>
<feature type="signal peptide" evidence="5">
    <location>
        <begin position="1"/>
        <end position="19"/>
    </location>
</feature>
<dbReference type="InterPro" id="IPR051795">
    <property type="entry name" value="Glycosyl_Hydrlase_43"/>
</dbReference>
<evidence type="ECO:0000259" key="6">
    <source>
        <dbReference type="Pfam" id="PF17851"/>
    </source>
</evidence>
<comment type="caution">
    <text evidence="7">The sequence shown here is derived from an EMBL/GenBank/DDBJ whole genome shotgun (WGS) entry which is preliminary data.</text>
</comment>
<dbReference type="PANTHER" id="PTHR42812">
    <property type="entry name" value="BETA-XYLOSIDASE"/>
    <property type="match status" value="1"/>
</dbReference>
<dbReference type="Gene3D" id="2.60.120.200">
    <property type="match status" value="1"/>
</dbReference>
<evidence type="ECO:0000256" key="2">
    <source>
        <dbReference type="ARBA" id="ARBA00022801"/>
    </source>
</evidence>
<dbReference type="InterPro" id="IPR023296">
    <property type="entry name" value="Glyco_hydro_beta-prop_sf"/>
</dbReference>
<name>A0AAN7YQC8_9PEZI</name>
<dbReference type="SUPFAM" id="SSF75005">
    <property type="entry name" value="Arabinanase/levansucrase/invertase"/>
    <property type="match status" value="1"/>
</dbReference>
<evidence type="ECO:0000256" key="5">
    <source>
        <dbReference type="SAM" id="SignalP"/>
    </source>
</evidence>
<dbReference type="CDD" id="cd09001">
    <property type="entry name" value="GH43_FsAxh1-like"/>
    <property type="match status" value="1"/>
</dbReference>
<keyword evidence="5" id="KW-0732">Signal</keyword>
<dbReference type="Gene3D" id="2.115.10.20">
    <property type="entry name" value="Glycosyl hydrolase domain, family 43"/>
    <property type="match status" value="1"/>
</dbReference>
<comment type="similarity">
    <text evidence="1 4">Belongs to the glycosyl hydrolase 43 family.</text>
</comment>
<dbReference type="InterPro" id="IPR041542">
    <property type="entry name" value="GH43_C2"/>
</dbReference>
<dbReference type="GO" id="GO:0005975">
    <property type="term" value="P:carbohydrate metabolic process"/>
    <property type="evidence" value="ECO:0007669"/>
    <property type="project" value="InterPro"/>
</dbReference>
<dbReference type="SUPFAM" id="SSF49899">
    <property type="entry name" value="Concanavalin A-like lectins/glucanases"/>
    <property type="match status" value="1"/>
</dbReference>
<feature type="domain" description="Beta-xylosidase C-terminal Concanavalin A-like" evidence="6">
    <location>
        <begin position="337"/>
        <end position="526"/>
    </location>
</feature>
<evidence type="ECO:0000256" key="3">
    <source>
        <dbReference type="ARBA" id="ARBA00023295"/>
    </source>
</evidence>
<dbReference type="Proteomes" id="UP001310890">
    <property type="component" value="Unassembled WGS sequence"/>
</dbReference>
<dbReference type="Pfam" id="PF04616">
    <property type="entry name" value="Glyco_hydro_43"/>
    <property type="match status" value="1"/>
</dbReference>
<gene>
    <name evidence="7" type="ORF">LTR62_002016</name>
</gene>
<organism evidence="7 8">
    <name type="scientific">Meristemomyces frigidus</name>
    <dbReference type="NCBI Taxonomy" id="1508187"/>
    <lineage>
        <taxon>Eukaryota</taxon>
        <taxon>Fungi</taxon>
        <taxon>Dikarya</taxon>
        <taxon>Ascomycota</taxon>
        <taxon>Pezizomycotina</taxon>
        <taxon>Dothideomycetes</taxon>
        <taxon>Dothideomycetidae</taxon>
        <taxon>Mycosphaerellales</taxon>
        <taxon>Teratosphaeriaceae</taxon>
        <taxon>Meristemomyces</taxon>
    </lineage>
</organism>
<dbReference type="PANTHER" id="PTHR42812:SF15">
    <property type="entry name" value="HYDROLASE, PUTATIVE (AFU_ORTHOLOGUE AFUA_2G00930)-RELATED"/>
    <property type="match status" value="1"/>
</dbReference>